<dbReference type="Gene3D" id="1.10.287.130">
    <property type="match status" value="1"/>
</dbReference>
<evidence type="ECO:0000313" key="10">
    <source>
        <dbReference type="Proteomes" id="UP000316614"/>
    </source>
</evidence>
<dbReference type="PANTHER" id="PTHR43711:SF1">
    <property type="entry name" value="HISTIDINE KINASE 1"/>
    <property type="match status" value="1"/>
</dbReference>
<name>A0A514CN29_9BACT</name>
<dbReference type="AlphaFoldDB" id="A0A514CN29"/>
<evidence type="ECO:0000313" key="9">
    <source>
        <dbReference type="EMBL" id="QDH81232.1"/>
    </source>
</evidence>
<dbReference type="InterPro" id="IPR011990">
    <property type="entry name" value="TPR-like_helical_dom_sf"/>
</dbReference>
<reference evidence="9 10" key="1">
    <citation type="submission" date="2019-06" db="EMBL/GenBank/DDBJ databases">
        <title>Echinicola alkalisoli sp. nov. isolated from saline soil.</title>
        <authorList>
            <person name="Sun J.-Q."/>
            <person name="Xu L."/>
        </authorList>
    </citation>
    <scope>NUCLEOTIDE SEQUENCE [LARGE SCALE GENOMIC DNA]</scope>
    <source>
        <strain evidence="9 10">LN3S3</strain>
    </source>
</reference>
<dbReference type="Gene3D" id="3.30.565.10">
    <property type="entry name" value="Histidine kinase-like ATPase, C-terminal domain"/>
    <property type="match status" value="1"/>
</dbReference>
<dbReference type="EMBL" id="CP041253">
    <property type="protein sequence ID" value="QDH81232.1"/>
    <property type="molecule type" value="Genomic_DNA"/>
</dbReference>
<dbReference type="InterPro" id="IPR050736">
    <property type="entry name" value="Sensor_HK_Regulatory"/>
</dbReference>
<keyword evidence="5" id="KW-0418">Kinase</keyword>
<dbReference type="KEGG" id="echi:FKX85_20240"/>
<dbReference type="OrthoDB" id="1269247at2"/>
<dbReference type="InterPro" id="IPR019734">
    <property type="entry name" value="TPR_rpt"/>
</dbReference>
<evidence type="ECO:0000256" key="6">
    <source>
        <dbReference type="ARBA" id="ARBA00023012"/>
    </source>
</evidence>
<evidence type="ECO:0000256" key="7">
    <source>
        <dbReference type="SAM" id="Phobius"/>
    </source>
</evidence>
<dbReference type="InterPro" id="IPR005467">
    <property type="entry name" value="His_kinase_dom"/>
</dbReference>
<dbReference type="SMART" id="SM00028">
    <property type="entry name" value="TPR"/>
    <property type="match status" value="6"/>
</dbReference>
<proteinExistence type="predicted"/>
<keyword evidence="7" id="KW-1133">Transmembrane helix</keyword>
<dbReference type="SMART" id="SM00388">
    <property type="entry name" value="HisKA"/>
    <property type="match status" value="1"/>
</dbReference>
<evidence type="ECO:0000256" key="2">
    <source>
        <dbReference type="ARBA" id="ARBA00012438"/>
    </source>
</evidence>
<dbReference type="EC" id="2.7.13.3" evidence="2"/>
<dbReference type="Pfam" id="PF13432">
    <property type="entry name" value="TPR_16"/>
    <property type="match status" value="1"/>
</dbReference>
<protein>
    <recommendedName>
        <fullName evidence="2">histidine kinase</fullName>
        <ecNumber evidence="2">2.7.13.3</ecNumber>
    </recommendedName>
</protein>
<keyword evidence="6" id="KW-0902">Two-component regulatory system</keyword>
<feature type="domain" description="Histidine kinase" evidence="8">
    <location>
        <begin position="474"/>
        <end position="690"/>
    </location>
</feature>
<dbReference type="SUPFAM" id="SSF47384">
    <property type="entry name" value="Homodimeric domain of signal transducing histidine kinase"/>
    <property type="match status" value="1"/>
</dbReference>
<feature type="transmembrane region" description="Helical" evidence="7">
    <location>
        <begin position="415"/>
        <end position="437"/>
    </location>
</feature>
<keyword evidence="3" id="KW-0597">Phosphoprotein</keyword>
<dbReference type="InterPro" id="IPR004358">
    <property type="entry name" value="Sig_transdc_His_kin-like_C"/>
</dbReference>
<keyword evidence="4" id="KW-0808">Transferase</keyword>
<dbReference type="CDD" id="cd00082">
    <property type="entry name" value="HisKA"/>
    <property type="match status" value="1"/>
</dbReference>
<dbReference type="PROSITE" id="PS50109">
    <property type="entry name" value="HIS_KIN"/>
    <property type="match status" value="1"/>
</dbReference>
<dbReference type="GO" id="GO:0000155">
    <property type="term" value="F:phosphorelay sensor kinase activity"/>
    <property type="evidence" value="ECO:0007669"/>
    <property type="project" value="InterPro"/>
</dbReference>
<gene>
    <name evidence="9" type="ORF">FKX85_20240</name>
</gene>
<evidence type="ECO:0000256" key="1">
    <source>
        <dbReference type="ARBA" id="ARBA00000085"/>
    </source>
</evidence>
<dbReference type="InterPro" id="IPR036097">
    <property type="entry name" value="HisK_dim/P_sf"/>
</dbReference>
<dbReference type="SMART" id="SM00387">
    <property type="entry name" value="HATPase_c"/>
    <property type="match status" value="1"/>
</dbReference>
<dbReference type="SUPFAM" id="SSF55874">
    <property type="entry name" value="ATPase domain of HSP90 chaperone/DNA topoisomerase II/histidine kinase"/>
    <property type="match status" value="1"/>
</dbReference>
<evidence type="ECO:0000256" key="5">
    <source>
        <dbReference type="ARBA" id="ARBA00022777"/>
    </source>
</evidence>
<evidence type="ECO:0000256" key="3">
    <source>
        <dbReference type="ARBA" id="ARBA00022553"/>
    </source>
</evidence>
<dbReference type="Proteomes" id="UP000316614">
    <property type="component" value="Chromosome"/>
</dbReference>
<dbReference type="Pfam" id="PF13424">
    <property type="entry name" value="TPR_12"/>
    <property type="match status" value="1"/>
</dbReference>
<keyword evidence="7" id="KW-0812">Transmembrane</keyword>
<accession>A0A514CN29</accession>
<dbReference type="PRINTS" id="PR00344">
    <property type="entry name" value="BCTRLSENSOR"/>
</dbReference>
<dbReference type="PANTHER" id="PTHR43711">
    <property type="entry name" value="TWO-COMPONENT HISTIDINE KINASE"/>
    <property type="match status" value="1"/>
</dbReference>
<dbReference type="InterPro" id="IPR003661">
    <property type="entry name" value="HisK_dim/P_dom"/>
</dbReference>
<dbReference type="Pfam" id="PF02518">
    <property type="entry name" value="HATPase_c"/>
    <property type="match status" value="1"/>
</dbReference>
<comment type="catalytic activity">
    <reaction evidence="1">
        <text>ATP + protein L-histidine = ADP + protein N-phospho-L-histidine.</text>
        <dbReference type="EC" id="2.7.13.3"/>
    </reaction>
</comment>
<dbReference type="InterPro" id="IPR003594">
    <property type="entry name" value="HATPase_dom"/>
</dbReference>
<dbReference type="InterPro" id="IPR036890">
    <property type="entry name" value="HATPase_C_sf"/>
</dbReference>
<evidence type="ECO:0000259" key="8">
    <source>
        <dbReference type="PROSITE" id="PS50109"/>
    </source>
</evidence>
<evidence type="ECO:0000256" key="4">
    <source>
        <dbReference type="ARBA" id="ARBA00022679"/>
    </source>
</evidence>
<sequence>MRSKGIMANTFIKHKHWSVFWYLWALQVIWSSITVAQELDRDSLRAKVVQFQQQPGYEKDTVFIRTLNHLAYRYWSTSPDSVMAISKRSLTFSKRIGYQRGAVTAMIHIGTAHYEKGNFQEAIEVEKNALMKAEKMGFNKEIGVLCINLSMVYLDIGMYEQAQQLAYRGLEIATANGFEKQVARNHWTIGQVYELQGKLQEARESFARSKELYERAGYQRLLHLLDISIGRVYLKENQPAKAQEFYQKALKESGELGHRAGMVRAFMALGDFLEQTGKSGEAMEKYAEAKNIAVALGTEQKVAEANLKIAKCLLETGKLKEAYDQVQTGLELARDIHHMALTRDGFLFLSKIQAAMGDYKPALDSYQEYTLLGDSLMNQEVRMQLVKAEEQFRHDQEIQTVNQKYQGQLLRQRNYTYFILAVSILLVFIVLLLALYLRNIRRTSRIQKAHQKKIDEQNRELERIGKFKDRILSVVAHDVKTPLNSLKSTVDMYQEGMFNKEEMNMLTQQISTKLNEVNYFVNDLVLWAKSQMTQASARPNGFEIKGLVEKTISLLLWDAKRKGIEISDRTQPGMAYADEEMVKIVVRNFLANAIKYCDNGDQIILSTRSDSEERLLVVSVEDTGTGIPAEKLPYIFDEVNMSTEGTHHEIGTGLGLVLCRQYIEMNNGKIGVESERGKGSVFWFAIPLEEQGS</sequence>
<keyword evidence="10" id="KW-1185">Reference proteome</keyword>
<dbReference type="Gene3D" id="1.25.40.10">
    <property type="entry name" value="Tetratricopeptide repeat domain"/>
    <property type="match status" value="2"/>
</dbReference>
<keyword evidence="7" id="KW-0472">Membrane</keyword>
<dbReference type="SUPFAM" id="SSF48452">
    <property type="entry name" value="TPR-like"/>
    <property type="match status" value="2"/>
</dbReference>
<organism evidence="9 10">
    <name type="scientific">Echinicola soli</name>
    <dbReference type="NCBI Taxonomy" id="2591634"/>
    <lineage>
        <taxon>Bacteria</taxon>
        <taxon>Pseudomonadati</taxon>
        <taxon>Bacteroidota</taxon>
        <taxon>Cytophagia</taxon>
        <taxon>Cytophagales</taxon>
        <taxon>Cyclobacteriaceae</taxon>
        <taxon>Echinicola</taxon>
    </lineage>
</organism>